<feature type="transmembrane region" description="Helical" evidence="9">
    <location>
        <begin position="227"/>
        <end position="248"/>
    </location>
</feature>
<feature type="transmembrane region" description="Helical" evidence="9">
    <location>
        <begin position="43"/>
        <end position="61"/>
    </location>
</feature>
<evidence type="ECO:0000256" key="2">
    <source>
        <dbReference type="ARBA" id="ARBA00008220"/>
    </source>
</evidence>
<comment type="function">
    <text evidence="8">Major component of the acid-resistance (AR) system allowing enteric pathogens to survive the acidic environment in the stomach. Exchanges extracellular arginine for its intracellular decarboxylation product agmatine (Agm) thereby expelling intracellular protons. Probably undergoes several conformational states in order to translocate the substrate across the membrane; keeps the substrate accessible to only 1 side of the membrane at a time by opening and closing 3 membrane-internal gates.</text>
</comment>
<feature type="transmembrane region" description="Helical" evidence="9">
    <location>
        <begin position="157"/>
        <end position="178"/>
    </location>
</feature>
<protein>
    <recommendedName>
        <fullName evidence="3">Arginine/agmatine antiporter</fullName>
    </recommendedName>
</protein>
<accession>A0A2Z5UUH4</accession>
<dbReference type="PANTHER" id="PTHR42770:SF18">
    <property type="entry name" value="ARGININE_AGMATINE ANTIPORTER"/>
    <property type="match status" value="1"/>
</dbReference>
<dbReference type="RefSeq" id="WP_172593946.1">
    <property type="nucleotide sequence ID" value="NZ_AP018005.1"/>
</dbReference>
<dbReference type="InterPro" id="IPR050367">
    <property type="entry name" value="APC_superfamily"/>
</dbReference>
<dbReference type="EMBL" id="AP018005">
    <property type="protein sequence ID" value="BBB14685.1"/>
    <property type="molecule type" value="Genomic_DNA"/>
</dbReference>
<dbReference type="AlphaFoldDB" id="A0A2Z5UUH4"/>
<evidence type="ECO:0000256" key="4">
    <source>
        <dbReference type="ARBA" id="ARBA00022475"/>
    </source>
</evidence>
<organism evidence="10 11">
    <name type="scientific">Candidatus Rickettsiella viridis</name>
    <dbReference type="NCBI Taxonomy" id="676208"/>
    <lineage>
        <taxon>Bacteria</taxon>
        <taxon>Pseudomonadati</taxon>
        <taxon>Pseudomonadota</taxon>
        <taxon>Gammaproteobacteria</taxon>
        <taxon>Legionellales</taxon>
        <taxon>Coxiellaceae</taxon>
        <taxon>Rickettsiella</taxon>
    </lineage>
</organism>
<dbReference type="GO" id="GO:0022857">
    <property type="term" value="F:transmembrane transporter activity"/>
    <property type="evidence" value="ECO:0007669"/>
    <property type="project" value="InterPro"/>
</dbReference>
<keyword evidence="6 9" id="KW-1133">Transmembrane helix</keyword>
<dbReference type="PANTHER" id="PTHR42770">
    <property type="entry name" value="AMINO ACID TRANSPORTER-RELATED"/>
    <property type="match status" value="1"/>
</dbReference>
<feature type="transmembrane region" description="Helical" evidence="9">
    <location>
        <begin position="123"/>
        <end position="145"/>
    </location>
</feature>
<feature type="transmembrane region" description="Helical" evidence="9">
    <location>
        <begin position="12"/>
        <end position="31"/>
    </location>
</feature>
<dbReference type="Proteomes" id="UP000282483">
    <property type="component" value="Chromosome"/>
</dbReference>
<feature type="transmembrane region" description="Helical" evidence="9">
    <location>
        <begin position="268"/>
        <end position="290"/>
    </location>
</feature>
<dbReference type="GO" id="GO:0005886">
    <property type="term" value="C:plasma membrane"/>
    <property type="evidence" value="ECO:0007669"/>
    <property type="project" value="UniProtKB-SubCell"/>
</dbReference>
<dbReference type="Pfam" id="PF13520">
    <property type="entry name" value="AA_permease_2"/>
    <property type="match status" value="1"/>
</dbReference>
<evidence type="ECO:0000256" key="7">
    <source>
        <dbReference type="ARBA" id="ARBA00023136"/>
    </source>
</evidence>
<feature type="transmembrane region" description="Helical" evidence="9">
    <location>
        <begin position="389"/>
        <end position="408"/>
    </location>
</feature>
<comment type="subcellular location">
    <subcellularLocation>
        <location evidence="1">Cell membrane</location>
        <topology evidence="1">Multi-pass membrane protein</topology>
    </subcellularLocation>
</comment>
<feature type="transmembrane region" description="Helical" evidence="9">
    <location>
        <begin position="93"/>
        <end position="117"/>
    </location>
</feature>
<dbReference type="KEGG" id="rvi:RVIR1_01470"/>
<proteinExistence type="inferred from homology"/>
<keyword evidence="5 9" id="KW-0812">Transmembrane</keyword>
<evidence type="ECO:0000256" key="3">
    <source>
        <dbReference type="ARBA" id="ARBA00021069"/>
    </source>
</evidence>
<dbReference type="PIRSF" id="PIRSF006060">
    <property type="entry name" value="AA_transporter"/>
    <property type="match status" value="1"/>
</dbReference>
<evidence type="ECO:0000313" key="11">
    <source>
        <dbReference type="Proteomes" id="UP000282483"/>
    </source>
</evidence>
<name>A0A2Z5UUH4_9COXI</name>
<evidence type="ECO:0000256" key="5">
    <source>
        <dbReference type="ARBA" id="ARBA00022692"/>
    </source>
</evidence>
<dbReference type="Gene3D" id="1.20.1740.10">
    <property type="entry name" value="Amino acid/polyamine transporter I"/>
    <property type="match status" value="1"/>
</dbReference>
<sequence>MAEQAKQQKLGLWMLTALVAGNMVGSGIFLLPASLAEYGSISLLSWIVTAGGALLIALVFAKLGTVMPRIGGPYAYCREAFGDFVGFQMAYNYWIALWVGNAAIAVALTGYLSFFFPFLSKNAALSCCVSIGLVWLMTFINLWGVRHAGIFQLLTTILKLIPLLLIALVGIFYIHPHYLADFNLTGKSNFTAFSSAATLTLWSFIGLESASVPAGHVENPTRNIPRATILGVLIATGVYILSSIAVMGSMPLSQLAHSNAPYADAARLMFGPIGSIVVAMGAVISCLGALNGWILLQGQIPLAAAQDKLFPPIFAERSANGTPVVGLVISSVLITVLLLMTLSHSLVKQFTIIILLATLASLIPYFLTTMSELVIFLKYPALFKNGKKLLGSVIIAILAGVYSFWAIIGSGEQTVFYGTLLLLSSVPVYVWMKWRAPVDEINLNTGEQPLPLP</sequence>
<feature type="transmembrane region" description="Helical" evidence="9">
    <location>
        <begin position="324"/>
        <end position="346"/>
    </location>
</feature>
<keyword evidence="11" id="KW-1185">Reference proteome</keyword>
<dbReference type="InterPro" id="IPR002293">
    <property type="entry name" value="AA/rel_permease1"/>
</dbReference>
<comment type="similarity">
    <text evidence="2">Belongs to the amino acid-polyamine-organocation (APC) superfamily. Basic amino acid/polyamine antiporter (APA) (TC 2.A.3.2) family.</text>
</comment>
<gene>
    <name evidence="10" type="ORF">RVIR1_01470</name>
</gene>
<evidence type="ECO:0000256" key="1">
    <source>
        <dbReference type="ARBA" id="ARBA00004651"/>
    </source>
</evidence>
<reference evidence="10 11" key="1">
    <citation type="submission" date="2017-03" db="EMBL/GenBank/DDBJ databases">
        <title>The genome sequence of Candidatus Rickettsiella viridis.</title>
        <authorList>
            <person name="Nikoh N."/>
            <person name="Tsuchida T."/>
            <person name="Yamaguchi K."/>
            <person name="Maeda T."/>
            <person name="Shigenobu S."/>
            <person name="Fukatsu T."/>
        </authorList>
    </citation>
    <scope>NUCLEOTIDE SEQUENCE [LARGE SCALE GENOMIC DNA]</scope>
    <source>
        <strain evidence="10 11">Ap-RA04</strain>
    </source>
</reference>
<feature type="transmembrane region" description="Helical" evidence="9">
    <location>
        <begin position="414"/>
        <end position="432"/>
    </location>
</feature>
<keyword evidence="4" id="KW-1003">Cell membrane</keyword>
<evidence type="ECO:0000313" key="10">
    <source>
        <dbReference type="EMBL" id="BBB14685.1"/>
    </source>
</evidence>
<evidence type="ECO:0000256" key="8">
    <source>
        <dbReference type="ARBA" id="ARBA00045636"/>
    </source>
</evidence>
<feature type="transmembrane region" description="Helical" evidence="9">
    <location>
        <begin position="352"/>
        <end position="377"/>
    </location>
</feature>
<keyword evidence="7 9" id="KW-0472">Membrane</keyword>
<evidence type="ECO:0000256" key="9">
    <source>
        <dbReference type="SAM" id="Phobius"/>
    </source>
</evidence>
<evidence type="ECO:0000256" key="6">
    <source>
        <dbReference type="ARBA" id="ARBA00022989"/>
    </source>
</evidence>